<comment type="similarity">
    <text evidence="2">Belongs to the RLP family.</text>
</comment>
<name>A0AAV1CD61_OLDCO</name>
<dbReference type="InterPro" id="IPR017441">
    <property type="entry name" value="Protein_kinase_ATP_BS"/>
</dbReference>
<keyword evidence="3" id="KW-0433">Leucine-rich repeat</keyword>
<dbReference type="Pfam" id="PF00560">
    <property type="entry name" value="LRR_1"/>
    <property type="match status" value="1"/>
</dbReference>
<keyword evidence="4" id="KW-0812">Transmembrane</keyword>
<evidence type="ECO:0000313" key="12">
    <source>
        <dbReference type="EMBL" id="CAI9093544.1"/>
    </source>
</evidence>
<dbReference type="PANTHER" id="PTHR48006">
    <property type="entry name" value="LEUCINE-RICH REPEAT-CONTAINING PROTEIN DDB_G0281931-RELATED"/>
    <property type="match status" value="1"/>
</dbReference>
<accession>A0AAV1CD61</accession>
<keyword evidence="6" id="KW-0677">Repeat</keyword>
<evidence type="ECO:0000256" key="8">
    <source>
        <dbReference type="ARBA" id="ARBA00023136"/>
    </source>
</evidence>
<keyword evidence="13" id="KW-1185">Reference proteome</keyword>
<keyword evidence="5" id="KW-0732">Signal</keyword>
<dbReference type="AlphaFoldDB" id="A0AAV1CD61"/>
<reference evidence="12" key="1">
    <citation type="submission" date="2023-03" db="EMBL/GenBank/DDBJ databases">
        <authorList>
            <person name="Julca I."/>
        </authorList>
    </citation>
    <scope>NUCLEOTIDE SEQUENCE</scope>
</reference>
<dbReference type="PRINTS" id="PR00019">
    <property type="entry name" value="LEURICHRPT"/>
</dbReference>
<dbReference type="Gene3D" id="1.10.510.10">
    <property type="entry name" value="Transferase(Phosphotransferase) domain 1"/>
    <property type="match status" value="1"/>
</dbReference>
<dbReference type="GO" id="GO:0004672">
    <property type="term" value="F:protein kinase activity"/>
    <property type="evidence" value="ECO:0007669"/>
    <property type="project" value="InterPro"/>
</dbReference>
<dbReference type="InterPro" id="IPR011009">
    <property type="entry name" value="Kinase-like_dom_sf"/>
</dbReference>
<dbReference type="InterPro" id="IPR051824">
    <property type="entry name" value="LRR_Rcpt-Like_S/T_Kinase"/>
</dbReference>
<dbReference type="PANTHER" id="PTHR48006:SF88">
    <property type="entry name" value="LRR RECEPTOR-LIKE KINASE FAMILY PROTEIN"/>
    <property type="match status" value="1"/>
</dbReference>
<dbReference type="GO" id="GO:0016020">
    <property type="term" value="C:membrane"/>
    <property type="evidence" value="ECO:0007669"/>
    <property type="project" value="UniProtKB-SubCell"/>
</dbReference>
<keyword evidence="8" id="KW-0472">Membrane</keyword>
<evidence type="ECO:0000256" key="10">
    <source>
        <dbReference type="PROSITE-ProRule" id="PRU10141"/>
    </source>
</evidence>
<dbReference type="Pfam" id="PF07714">
    <property type="entry name" value="PK_Tyr_Ser-Thr"/>
    <property type="match status" value="1"/>
</dbReference>
<dbReference type="Pfam" id="PF13855">
    <property type="entry name" value="LRR_8"/>
    <property type="match status" value="1"/>
</dbReference>
<dbReference type="EMBL" id="OX459119">
    <property type="protein sequence ID" value="CAI9093544.1"/>
    <property type="molecule type" value="Genomic_DNA"/>
</dbReference>
<sequence length="596" mass="66876">MSRGLSKTIQRAKPAVLSWRTEDLVLTELTSYGFTFLYLAKNEVASAPLISPDISCLKSLKESLLDPFGHLSNWDFTYSTEGSICLFNGIECWSMVENRVISLSLNNMGLVGQFPAGLKNCRSLQRLDISNNQISGTIPHDICFHLPYLVYLDLSNNQLTGVIPPSIPECSYLNTLSLGANELSGSIPVEMGQLRRLKYFNVSSNRLTGLVPAFYEVTPATVDFGDNPGLGGNPLEGSDHISNRYFFRGLMTGWAASMSLVFLVCWFVVPEIDVKKLYLEYKKKKKRARMNEQSPQQTQGEMNNIMMTAMEKYVPRMPFAELSDATGSFSQDNLIGIGKTGATYKAKIREQFLVAVKCLFNGEHLGRRIKSEILTLARLKHRRLVPLIGFSLWENDVYLVYRYMPNGNLYNWLHSTSQEEGEIKASWPLRFYIALGVAEGLASLHDSSNVTVIHGAVSSKCILLDKHVEPKISNFWEAKFIKLTPRSAYRSDNEELESDKNDVYSFGIVLLELITGKEPRELVSSILDLSPATSPAHFSHAFVLDETLVGQGFEDEIRKCFEVAKNCLRFNPGQRPSMVQVHETLAAIRVSETEVK</sequence>
<dbReference type="Gene3D" id="3.30.200.20">
    <property type="entry name" value="Phosphorylase Kinase, domain 1"/>
    <property type="match status" value="1"/>
</dbReference>
<dbReference type="GO" id="GO:0005524">
    <property type="term" value="F:ATP binding"/>
    <property type="evidence" value="ECO:0007669"/>
    <property type="project" value="UniProtKB-UniRule"/>
</dbReference>
<dbReference type="SUPFAM" id="SSF56112">
    <property type="entry name" value="Protein kinase-like (PK-like)"/>
    <property type="match status" value="1"/>
</dbReference>
<evidence type="ECO:0000256" key="6">
    <source>
        <dbReference type="ARBA" id="ARBA00022737"/>
    </source>
</evidence>
<evidence type="ECO:0000313" key="13">
    <source>
        <dbReference type="Proteomes" id="UP001161247"/>
    </source>
</evidence>
<dbReference type="FunFam" id="3.80.10.10:FF:000275">
    <property type="entry name" value="Leucine-rich repeat receptor-like protein kinase"/>
    <property type="match status" value="1"/>
</dbReference>
<dbReference type="Gene3D" id="3.80.10.10">
    <property type="entry name" value="Ribonuclease Inhibitor"/>
    <property type="match status" value="1"/>
</dbReference>
<evidence type="ECO:0000256" key="3">
    <source>
        <dbReference type="ARBA" id="ARBA00022614"/>
    </source>
</evidence>
<dbReference type="SUPFAM" id="SSF52058">
    <property type="entry name" value="L domain-like"/>
    <property type="match status" value="1"/>
</dbReference>
<keyword evidence="10" id="KW-0547">Nucleotide-binding</keyword>
<evidence type="ECO:0000256" key="1">
    <source>
        <dbReference type="ARBA" id="ARBA00004479"/>
    </source>
</evidence>
<evidence type="ECO:0000256" key="2">
    <source>
        <dbReference type="ARBA" id="ARBA00009592"/>
    </source>
</evidence>
<feature type="binding site" evidence="10">
    <location>
        <position position="357"/>
    </location>
    <ligand>
        <name>ATP</name>
        <dbReference type="ChEBI" id="CHEBI:30616"/>
    </ligand>
</feature>
<dbReference type="InterPro" id="IPR013210">
    <property type="entry name" value="LRR_N_plant-typ"/>
</dbReference>
<feature type="domain" description="Protein kinase" evidence="11">
    <location>
        <begin position="329"/>
        <end position="585"/>
    </location>
</feature>
<dbReference type="PROSITE" id="PS50011">
    <property type="entry name" value="PROTEIN_KINASE_DOM"/>
    <property type="match status" value="1"/>
</dbReference>
<dbReference type="PROSITE" id="PS00107">
    <property type="entry name" value="PROTEIN_KINASE_ATP"/>
    <property type="match status" value="1"/>
</dbReference>
<dbReference type="InterPro" id="IPR000719">
    <property type="entry name" value="Prot_kinase_dom"/>
</dbReference>
<dbReference type="Pfam" id="PF08263">
    <property type="entry name" value="LRRNT_2"/>
    <property type="match status" value="1"/>
</dbReference>
<gene>
    <name evidence="12" type="ORF">OLC1_LOCUS4927</name>
</gene>
<keyword evidence="10" id="KW-0067">ATP-binding</keyword>
<dbReference type="InterPro" id="IPR001611">
    <property type="entry name" value="Leu-rich_rpt"/>
</dbReference>
<dbReference type="InterPro" id="IPR001245">
    <property type="entry name" value="Ser-Thr/Tyr_kinase_cat_dom"/>
</dbReference>
<evidence type="ECO:0000259" key="11">
    <source>
        <dbReference type="PROSITE" id="PS50011"/>
    </source>
</evidence>
<comment type="subcellular location">
    <subcellularLocation>
        <location evidence="1">Membrane</location>
        <topology evidence="1">Single-pass type I membrane protein</topology>
    </subcellularLocation>
</comment>
<evidence type="ECO:0000256" key="5">
    <source>
        <dbReference type="ARBA" id="ARBA00022729"/>
    </source>
</evidence>
<protein>
    <submittedName>
        <fullName evidence="12">OLC1v1029058C1</fullName>
    </submittedName>
</protein>
<evidence type="ECO:0000256" key="7">
    <source>
        <dbReference type="ARBA" id="ARBA00022989"/>
    </source>
</evidence>
<evidence type="ECO:0000256" key="4">
    <source>
        <dbReference type="ARBA" id="ARBA00022692"/>
    </source>
</evidence>
<proteinExistence type="inferred from homology"/>
<keyword evidence="9" id="KW-0325">Glycoprotein</keyword>
<dbReference type="InterPro" id="IPR032675">
    <property type="entry name" value="LRR_dom_sf"/>
</dbReference>
<keyword evidence="7" id="KW-1133">Transmembrane helix</keyword>
<dbReference type="Proteomes" id="UP001161247">
    <property type="component" value="Chromosome 2"/>
</dbReference>
<evidence type="ECO:0000256" key="9">
    <source>
        <dbReference type="ARBA" id="ARBA00023180"/>
    </source>
</evidence>
<organism evidence="12 13">
    <name type="scientific">Oldenlandia corymbosa var. corymbosa</name>
    <dbReference type="NCBI Taxonomy" id="529605"/>
    <lineage>
        <taxon>Eukaryota</taxon>
        <taxon>Viridiplantae</taxon>
        <taxon>Streptophyta</taxon>
        <taxon>Embryophyta</taxon>
        <taxon>Tracheophyta</taxon>
        <taxon>Spermatophyta</taxon>
        <taxon>Magnoliopsida</taxon>
        <taxon>eudicotyledons</taxon>
        <taxon>Gunneridae</taxon>
        <taxon>Pentapetalae</taxon>
        <taxon>asterids</taxon>
        <taxon>lamiids</taxon>
        <taxon>Gentianales</taxon>
        <taxon>Rubiaceae</taxon>
        <taxon>Rubioideae</taxon>
        <taxon>Spermacoceae</taxon>
        <taxon>Hedyotis-Oldenlandia complex</taxon>
        <taxon>Oldenlandia</taxon>
    </lineage>
</organism>